<keyword evidence="4" id="KW-1003">Cell membrane</keyword>
<keyword evidence="3" id="KW-0813">Transport</keyword>
<keyword evidence="8" id="KW-0046">Antibiotic resistance</keyword>
<keyword evidence="6 9" id="KW-1133">Transmembrane helix</keyword>
<gene>
    <name evidence="11" type="ORF">AB0C36_38350</name>
</gene>
<dbReference type="RefSeq" id="WP_358363392.1">
    <property type="nucleotide sequence ID" value="NZ_JBEZFP010000169.1"/>
</dbReference>
<reference evidence="11 12" key="1">
    <citation type="submission" date="2024-06" db="EMBL/GenBank/DDBJ databases">
        <title>The Natural Products Discovery Center: Release of the First 8490 Sequenced Strains for Exploring Actinobacteria Biosynthetic Diversity.</title>
        <authorList>
            <person name="Kalkreuter E."/>
            <person name="Kautsar S.A."/>
            <person name="Yang D."/>
            <person name="Bader C.D."/>
            <person name="Teijaro C.N."/>
            <person name="Fluegel L."/>
            <person name="Davis C.M."/>
            <person name="Simpson J.R."/>
            <person name="Lauterbach L."/>
            <person name="Steele A.D."/>
            <person name="Gui C."/>
            <person name="Meng S."/>
            <person name="Li G."/>
            <person name="Viehrig K."/>
            <person name="Ye F."/>
            <person name="Su P."/>
            <person name="Kiefer A.F."/>
            <person name="Nichols A."/>
            <person name="Cepeda A.J."/>
            <person name="Yan W."/>
            <person name="Fan B."/>
            <person name="Jiang Y."/>
            <person name="Adhikari A."/>
            <person name="Zheng C.-J."/>
            <person name="Schuster L."/>
            <person name="Cowan T.M."/>
            <person name="Smanski M.J."/>
            <person name="Chevrette M.G."/>
            <person name="De Carvalho L.P.S."/>
            <person name="Shen B."/>
        </authorList>
    </citation>
    <scope>NUCLEOTIDE SEQUENCE [LARGE SCALE GENOMIC DNA]</scope>
    <source>
        <strain evidence="11 12">NPDC048946</strain>
    </source>
</reference>
<sequence>MKHLSELNQKAVVSVVFVAAMFMTVLDSTIVNVAIPAIADDFSTSPESVGGVNVGFLVSLAVSISAAGWLGDRFGQKRVFLFALAVFTGASALCGLAQDLPQLVGFRVLQGIGGGLLTPVGMAMMFRTFPPAERMRASRVLIIPTALAPALGPIIGGLIVDHSSWHWVFYMNVPFGAAALLFGALCLHEEKQPDVGPFDLPGFLLAGTGLASVLYALTEGAQEGWTSPLILGAGIGGLMMLALLVVVESHTEHPMLDLGLLRNRLFLTCTMVTVTSSAGFLGTVFVLPILIQRARGLEATDSGLTTFPTAIGIILATQLVSRYYAKVGPRRLTAFGLAGTAVMIALLTRIGPETDLWWVRLDLFLTGLFLAHVFMPAQTAAFAAIPLPRMGAASTLFNVQRQLGAAVGVAVLGSVLSGVGIFAATPQGPRPEYSAYHWAFAAAALMAAVGVVFALLIRDRDAASTMAKPDAAPSTVEKDAAGRSA</sequence>
<comment type="similarity">
    <text evidence="2">Belongs to the major facilitator superfamily. EmrB family.</text>
</comment>
<feature type="transmembrane region" description="Helical" evidence="9">
    <location>
        <begin position="165"/>
        <end position="186"/>
    </location>
</feature>
<dbReference type="PANTHER" id="PTHR42718:SF9">
    <property type="entry name" value="MAJOR FACILITATOR SUPERFAMILY MULTIDRUG TRANSPORTER MFSC"/>
    <property type="match status" value="1"/>
</dbReference>
<dbReference type="InterPro" id="IPR011701">
    <property type="entry name" value="MFS"/>
</dbReference>
<evidence type="ECO:0000313" key="12">
    <source>
        <dbReference type="Proteomes" id="UP001551482"/>
    </source>
</evidence>
<feature type="transmembrane region" description="Helical" evidence="9">
    <location>
        <begin position="267"/>
        <end position="291"/>
    </location>
</feature>
<feature type="domain" description="Major facilitator superfamily (MFS) profile" evidence="10">
    <location>
        <begin position="13"/>
        <end position="462"/>
    </location>
</feature>
<dbReference type="SUPFAM" id="SSF103473">
    <property type="entry name" value="MFS general substrate transporter"/>
    <property type="match status" value="2"/>
</dbReference>
<name>A0ABV3DUB5_9ACTN</name>
<evidence type="ECO:0000256" key="9">
    <source>
        <dbReference type="SAM" id="Phobius"/>
    </source>
</evidence>
<dbReference type="EMBL" id="JBEZFP010000169">
    <property type="protein sequence ID" value="MEU8139348.1"/>
    <property type="molecule type" value="Genomic_DNA"/>
</dbReference>
<evidence type="ECO:0000259" key="10">
    <source>
        <dbReference type="PROSITE" id="PS50850"/>
    </source>
</evidence>
<dbReference type="InterPro" id="IPR004638">
    <property type="entry name" value="EmrB-like"/>
</dbReference>
<feature type="transmembrane region" description="Helical" evidence="9">
    <location>
        <begin position="229"/>
        <end position="247"/>
    </location>
</feature>
<feature type="transmembrane region" description="Helical" evidence="9">
    <location>
        <begin position="79"/>
        <end position="98"/>
    </location>
</feature>
<dbReference type="CDD" id="cd17503">
    <property type="entry name" value="MFS_LmrB_MDR_like"/>
    <property type="match status" value="1"/>
</dbReference>
<comment type="caution">
    <text evidence="11">The sequence shown here is derived from an EMBL/GenBank/DDBJ whole genome shotgun (WGS) entry which is preliminary data.</text>
</comment>
<evidence type="ECO:0000256" key="3">
    <source>
        <dbReference type="ARBA" id="ARBA00022448"/>
    </source>
</evidence>
<evidence type="ECO:0000256" key="1">
    <source>
        <dbReference type="ARBA" id="ARBA00004651"/>
    </source>
</evidence>
<evidence type="ECO:0000256" key="8">
    <source>
        <dbReference type="ARBA" id="ARBA00023251"/>
    </source>
</evidence>
<dbReference type="NCBIfam" id="TIGR00711">
    <property type="entry name" value="efflux_EmrB"/>
    <property type="match status" value="1"/>
</dbReference>
<feature type="transmembrane region" description="Helical" evidence="9">
    <location>
        <begin position="198"/>
        <end position="217"/>
    </location>
</feature>
<comment type="subcellular location">
    <subcellularLocation>
        <location evidence="1">Cell membrane</location>
        <topology evidence="1">Multi-pass membrane protein</topology>
    </subcellularLocation>
</comment>
<proteinExistence type="inferred from homology"/>
<dbReference type="PROSITE" id="PS50850">
    <property type="entry name" value="MFS"/>
    <property type="match status" value="1"/>
</dbReference>
<evidence type="ECO:0000256" key="7">
    <source>
        <dbReference type="ARBA" id="ARBA00023136"/>
    </source>
</evidence>
<protein>
    <submittedName>
        <fullName evidence="11">MDR family MFS transporter</fullName>
    </submittedName>
</protein>
<evidence type="ECO:0000256" key="4">
    <source>
        <dbReference type="ARBA" id="ARBA00022475"/>
    </source>
</evidence>
<dbReference type="Gene3D" id="1.20.1720.10">
    <property type="entry name" value="Multidrug resistance protein D"/>
    <property type="match status" value="1"/>
</dbReference>
<feature type="transmembrane region" description="Helical" evidence="9">
    <location>
        <begin position="405"/>
        <end position="424"/>
    </location>
</feature>
<keyword evidence="5 9" id="KW-0812">Transmembrane</keyword>
<dbReference type="PRINTS" id="PR01036">
    <property type="entry name" value="TCRTETB"/>
</dbReference>
<dbReference type="Gene3D" id="1.20.1250.20">
    <property type="entry name" value="MFS general substrate transporter like domains"/>
    <property type="match status" value="1"/>
</dbReference>
<keyword evidence="12" id="KW-1185">Reference proteome</keyword>
<dbReference type="InterPro" id="IPR036259">
    <property type="entry name" value="MFS_trans_sf"/>
</dbReference>
<keyword evidence="7 9" id="KW-0472">Membrane</keyword>
<evidence type="ECO:0000313" key="11">
    <source>
        <dbReference type="EMBL" id="MEU8139348.1"/>
    </source>
</evidence>
<dbReference type="InterPro" id="IPR020846">
    <property type="entry name" value="MFS_dom"/>
</dbReference>
<organism evidence="11 12">
    <name type="scientific">Streptodolium elevatio</name>
    <dbReference type="NCBI Taxonomy" id="3157996"/>
    <lineage>
        <taxon>Bacteria</taxon>
        <taxon>Bacillati</taxon>
        <taxon>Actinomycetota</taxon>
        <taxon>Actinomycetes</taxon>
        <taxon>Kitasatosporales</taxon>
        <taxon>Streptomycetaceae</taxon>
        <taxon>Streptodolium</taxon>
    </lineage>
</organism>
<accession>A0ABV3DUB5</accession>
<evidence type="ECO:0000256" key="2">
    <source>
        <dbReference type="ARBA" id="ARBA00008537"/>
    </source>
</evidence>
<feature type="transmembrane region" description="Helical" evidence="9">
    <location>
        <begin position="12"/>
        <end position="39"/>
    </location>
</feature>
<feature type="transmembrane region" description="Helical" evidence="9">
    <location>
        <begin position="51"/>
        <end position="70"/>
    </location>
</feature>
<feature type="transmembrane region" description="Helical" evidence="9">
    <location>
        <begin position="138"/>
        <end position="159"/>
    </location>
</feature>
<feature type="transmembrane region" description="Helical" evidence="9">
    <location>
        <begin position="436"/>
        <end position="457"/>
    </location>
</feature>
<evidence type="ECO:0000256" key="6">
    <source>
        <dbReference type="ARBA" id="ARBA00022989"/>
    </source>
</evidence>
<feature type="transmembrane region" description="Helical" evidence="9">
    <location>
        <begin position="104"/>
        <end position="126"/>
    </location>
</feature>
<feature type="transmembrane region" description="Helical" evidence="9">
    <location>
        <begin position="303"/>
        <end position="320"/>
    </location>
</feature>
<dbReference type="PANTHER" id="PTHR42718">
    <property type="entry name" value="MAJOR FACILITATOR SUPERFAMILY MULTIDRUG TRANSPORTER MFSC"/>
    <property type="match status" value="1"/>
</dbReference>
<dbReference type="Pfam" id="PF07690">
    <property type="entry name" value="MFS_1"/>
    <property type="match status" value="1"/>
</dbReference>
<feature type="transmembrane region" description="Helical" evidence="9">
    <location>
        <begin position="332"/>
        <end position="351"/>
    </location>
</feature>
<evidence type="ECO:0000256" key="5">
    <source>
        <dbReference type="ARBA" id="ARBA00022692"/>
    </source>
</evidence>
<feature type="transmembrane region" description="Helical" evidence="9">
    <location>
        <begin position="363"/>
        <end position="385"/>
    </location>
</feature>
<dbReference type="Proteomes" id="UP001551482">
    <property type="component" value="Unassembled WGS sequence"/>
</dbReference>